<evidence type="ECO:0000313" key="2">
    <source>
        <dbReference type="Proteomes" id="UP001501116"/>
    </source>
</evidence>
<protein>
    <submittedName>
        <fullName evidence="1">Thioesterase</fullName>
    </submittedName>
</protein>
<name>A0ABN2QZ33_9PSEU</name>
<dbReference type="InterPro" id="IPR029058">
    <property type="entry name" value="AB_hydrolase_fold"/>
</dbReference>
<organism evidence="1 2">
    <name type="scientific">Amycolatopsis minnesotensis</name>
    <dbReference type="NCBI Taxonomy" id="337894"/>
    <lineage>
        <taxon>Bacteria</taxon>
        <taxon>Bacillati</taxon>
        <taxon>Actinomycetota</taxon>
        <taxon>Actinomycetes</taxon>
        <taxon>Pseudonocardiales</taxon>
        <taxon>Pseudonocardiaceae</taxon>
        <taxon>Amycolatopsis</taxon>
    </lineage>
</organism>
<accession>A0ABN2QZ33</accession>
<gene>
    <name evidence="1" type="ORF">GCM10009754_33760</name>
</gene>
<dbReference type="EMBL" id="BAAANN010000012">
    <property type="protein sequence ID" value="GAA1960416.1"/>
    <property type="molecule type" value="Genomic_DNA"/>
</dbReference>
<proteinExistence type="predicted"/>
<reference evidence="1 2" key="1">
    <citation type="journal article" date="2019" name="Int. J. Syst. Evol. Microbiol.">
        <title>The Global Catalogue of Microorganisms (GCM) 10K type strain sequencing project: providing services to taxonomists for standard genome sequencing and annotation.</title>
        <authorList>
            <consortium name="The Broad Institute Genomics Platform"/>
            <consortium name="The Broad Institute Genome Sequencing Center for Infectious Disease"/>
            <person name="Wu L."/>
            <person name="Ma J."/>
        </authorList>
    </citation>
    <scope>NUCLEOTIDE SEQUENCE [LARGE SCALE GENOMIC DNA]</scope>
    <source>
        <strain evidence="1 2">JCM 14545</strain>
    </source>
</reference>
<comment type="caution">
    <text evidence="1">The sequence shown here is derived from an EMBL/GenBank/DDBJ whole genome shotgun (WGS) entry which is preliminary data.</text>
</comment>
<dbReference type="SUPFAM" id="SSF53474">
    <property type="entry name" value="alpha/beta-Hydrolases"/>
    <property type="match status" value="1"/>
</dbReference>
<dbReference type="Proteomes" id="UP001501116">
    <property type="component" value="Unassembled WGS sequence"/>
</dbReference>
<evidence type="ECO:0000313" key="1">
    <source>
        <dbReference type="EMBL" id="GAA1960416.1"/>
    </source>
</evidence>
<keyword evidence="2" id="KW-1185">Reference proteome</keyword>
<sequence>MDEDRNVTFAIPAGTAVVLPGTGSDELFAGAVFAGPLAAFGVNAQLPPPPAGDRLVPGYLAALDAAAAAGPILVGGISFGAHLAAEWAVANQDRCAGVLAALPAWHGAPGEAPASLAARASADLVRRTGLEATLTASTAGVPRWLADELTRAWRRHGDGLADSLLAAAGHPAPALTALAALDVPVGIAACVDDPVHPAAVAHEWAAALPRAAVVESTLAALGEDRESLGRAAVLALLTALRD</sequence>
<dbReference type="Gene3D" id="3.40.50.1820">
    <property type="entry name" value="alpha/beta hydrolase"/>
    <property type="match status" value="1"/>
</dbReference>